<evidence type="ECO:0000256" key="2">
    <source>
        <dbReference type="SAM" id="SignalP"/>
    </source>
</evidence>
<proteinExistence type="predicted"/>
<reference evidence="4" key="3">
    <citation type="journal article" date="2019" name="Microbiol. Resour. Announc.">
        <title>Genome Sequence of Metarhizium rileyi, a Microbial Control Agent for Lepidoptera.</title>
        <authorList>
            <person name="Binneck E."/>
            <person name="Lastra C.C.L."/>
            <person name="Sosa-Gomez D.R."/>
        </authorList>
    </citation>
    <scope>NUCLEOTIDE SEQUENCE</scope>
    <source>
        <strain evidence="4">Cep018-CH2</strain>
    </source>
</reference>
<feature type="chain" id="PRO_5007885682" evidence="2">
    <location>
        <begin position="19"/>
        <end position="103"/>
    </location>
</feature>
<name>A0A167EAR8_METRR</name>
<sequence length="103" mass="10921">MKININTLLLCSAGVTAAMSGLNFPREDEQQPPAVEGGAAGQSCSVDADCADSLLICDVMCIGGFWASESNEDCAHSRIANPGTCRQTKKKEEKKKEQDDAKA</sequence>
<feature type="signal peptide" evidence="2">
    <location>
        <begin position="1"/>
        <end position="18"/>
    </location>
</feature>
<dbReference type="EMBL" id="AZHC01000011">
    <property type="protein sequence ID" value="OAA43597.1"/>
    <property type="molecule type" value="Genomic_DNA"/>
</dbReference>
<evidence type="ECO:0000313" key="3">
    <source>
        <dbReference type="EMBL" id="OAA43597.1"/>
    </source>
</evidence>
<comment type="caution">
    <text evidence="3">The sequence shown here is derived from an EMBL/GenBank/DDBJ whole genome shotgun (WGS) entry which is preliminary data.</text>
</comment>
<feature type="compositionally biased region" description="Basic and acidic residues" evidence="1">
    <location>
        <begin position="90"/>
        <end position="103"/>
    </location>
</feature>
<dbReference type="Proteomes" id="UP000243498">
    <property type="component" value="Unassembled WGS sequence"/>
</dbReference>
<feature type="region of interest" description="Disordered" evidence="1">
    <location>
        <begin position="23"/>
        <end position="43"/>
    </location>
</feature>
<evidence type="ECO:0000313" key="4">
    <source>
        <dbReference type="EMBL" id="TWU72871.1"/>
    </source>
</evidence>
<reference evidence="6" key="2">
    <citation type="submission" date="2018-12" db="EMBL/GenBank/DDBJ databases">
        <title>The complete genome of Metarhizium rileyi, a key fungal pathogen of Lepidoptera.</title>
        <authorList>
            <person name="Binneck E."/>
            <person name="Lastra C.C.L."/>
            <person name="Sosa-Gomez D.R."/>
        </authorList>
    </citation>
    <scope>NUCLEOTIDE SEQUENCE [LARGE SCALE GENOMIC DNA]</scope>
    <source>
        <strain evidence="6">Cep018-CH2</strain>
    </source>
</reference>
<organism evidence="3 5">
    <name type="scientific">Metarhizium rileyi (strain RCEF 4871)</name>
    <name type="common">Nomuraea rileyi</name>
    <dbReference type="NCBI Taxonomy" id="1649241"/>
    <lineage>
        <taxon>Eukaryota</taxon>
        <taxon>Fungi</taxon>
        <taxon>Dikarya</taxon>
        <taxon>Ascomycota</taxon>
        <taxon>Pezizomycotina</taxon>
        <taxon>Sordariomycetes</taxon>
        <taxon>Hypocreomycetidae</taxon>
        <taxon>Hypocreales</taxon>
        <taxon>Clavicipitaceae</taxon>
        <taxon>Metarhizium</taxon>
    </lineage>
</organism>
<feature type="region of interest" description="Disordered" evidence="1">
    <location>
        <begin position="73"/>
        <end position="103"/>
    </location>
</feature>
<accession>A0A167EAR8</accession>
<evidence type="ECO:0000313" key="5">
    <source>
        <dbReference type="Proteomes" id="UP000243498"/>
    </source>
</evidence>
<reference evidence="3 5" key="1">
    <citation type="journal article" date="2016" name="Genome Biol. Evol.">
        <title>Divergent and convergent evolution of fungal pathogenicity.</title>
        <authorList>
            <person name="Shang Y."/>
            <person name="Xiao G."/>
            <person name="Zheng P."/>
            <person name="Cen K."/>
            <person name="Zhan S."/>
            <person name="Wang C."/>
        </authorList>
    </citation>
    <scope>NUCLEOTIDE SEQUENCE [LARGE SCALE GENOMIC DNA]</scope>
    <source>
        <strain evidence="3 5">RCEF 4871</strain>
    </source>
</reference>
<evidence type="ECO:0000256" key="1">
    <source>
        <dbReference type="SAM" id="MobiDB-lite"/>
    </source>
</evidence>
<evidence type="ECO:0000313" key="6">
    <source>
        <dbReference type="Proteomes" id="UP000317257"/>
    </source>
</evidence>
<keyword evidence="5" id="KW-1185">Reference proteome</keyword>
<accession>A0A5C6G969</accession>
<dbReference type="EMBL" id="SBHS01000023">
    <property type="protein sequence ID" value="TWU72871.1"/>
    <property type="molecule type" value="Genomic_DNA"/>
</dbReference>
<gene>
    <name evidence="4" type="ORF">ED733_003729</name>
    <name evidence="3" type="ORF">NOR_04172</name>
</gene>
<dbReference type="Proteomes" id="UP000317257">
    <property type="component" value="Unassembled WGS sequence"/>
</dbReference>
<dbReference type="AlphaFoldDB" id="A0A167EAR8"/>
<protein>
    <submittedName>
        <fullName evidence="3">Uncharacterized protein</fullName>
    </submittedName>
</protein>
<keyword evidence="2" id="KW-0732">Signal</keyword>